<dbReference type="Proteomes" id="UP000799770">
    <property type="component" value="Unassembled WGS sequence"/>
</dbReference>
<dbReference type="EMBL" id="ML977312">
    <property type="protein sequence ID" value="KAF2121681.1"/>
    <property type="molecule type" value="Genomic_DNA"/>
</dbReference>
<feature type="domain" description="Heterokaryon incompatibility" evidence="1">
    <location>
        <begin position="69"/>
        <end position="205"/>
    </location>
</feature>
<dbReference type="InterPro" id="IPR010730">
    <property type="entry name" value="HET"/>
</dbReference>
<keyword evidence="3" id="KW-1185">Reference proteome</keyword>
<evidence type="ECO:0000313" key="2">
    <source>
        <dbReference type="EMBL" id="KAF2121681.1"/>
    </source>
</evidence>
<organism evidence="2 3">
    <name type="scientific">Lophiotrema nucula</name>
    <dbReference type="NCBI Taxonomy" id="690887"/>
    <lineage>
        <taxon>Eukaryota</taxon>
        <taxon>Fungi</taxon>
        <taxon>Dikarya</taxon>
        <taxon>Ascomycota</taxon>
        <taxon>Pezizomycotina</taxon>
        <taxon>Dothideomycetes</taxon>
        <taxon>Pleosporomycetidae</taxon>
        <taxon>Pleosporales</taxon>
        <taxon>Lophiotremataceae</taxon>
        <taxon>Lophiotrema</taxon>
    </lineage>
</organism>
<evidence type="ECO:0000259" key="1">
    <source>
        <dbReference type="Pfam" id="PF06985"/>
    </source>
</evidence>
<sequence>MDLTAASRKLYRPIKPYQTRLLRLHGEAGASDSPLRCDLYHANILHPKFEGLGVFAPSDDGKDDFITCYDALSYTWGNGELTRSVGCNEDRFPITENLYEALLALRLPQEEVRYLWVDAICINQSNGNEKSEQIWNMLDIFRKAARVVVWLGSATEDFERVLFAREHSKKQPSSAYDEYSIVSLFRGLSELYEKAWFTRIWVQQEIFAARKLVFYCGKLQFKWSSTLSKPSELFKLPVLSSAHSYSGHSEEISRLDKLATQRLTCFEQFSHPKAGQLDLIELFLHTGGLGATNPKDHIYGIVGMANMPTKAMSLDEWMTHRVQEVFIPIDYSADLVSILCAVTWATLMKGGLYVLAKFKVLTTDDQSQEPLLPSWVIDWRLAARWFSKAPSSYLFEADRKMQDADIRLDNAWAALVERHLLGCKPKPYKPPPEHTEFCRDNRDGAGCYTELILRGVINPEFYAKKKCVWHKRKWMSDQEAWKLPFEVHATDVVVYMLVFPGGGLNRYIPRVERDPTMFSINYNYNGRGIREHRPGGLWLLRPAEDGKFRLLAFLSFASINRLPFYHRWCWDSEHSSSPPVRTFDRLARDPVKNWGGKSLPNMNRDEWDIRTFTII</sequence>
<dbReference type="PANTHER" id="PTHR24148">
    <property type="entry name" value="ANKYRIN REPEAT DOMAIN-CONTAINING PROTEIN 39 HOMOLOG-RELATED"/>
    <property type="match status" value="1"/>
</dbReference>
<proteinExistence type="predicted"/>
<name>A0A6A5ZTX5_9PLEO</name>
<dbReference type="AlphaFoldDB" id="A0A6A5ZTX5"/>
<accession>A0A6A5ZTX5</accession>
<dbReference type="PANTHER" id="PTHR24148:SF82">
    <property type="entry name" value="HETEROKARYON INCOMPATIBILITY DOMAIN-CONTAINING PROTEIN"/>
    <property type="match status" value="1"/>
</dbReference>
<dbReference type="InterPro" id="IPR052895">
    <property type="entry name" value="HetReg/Transcr_Mod"/>
</dbReference>
<gene>
    <name evidence="2" type="ORF">BDV96DRAFT_627952</name>
</gene>
<dbReference type="OrthoDB" id="2157530at2759"/>
<dbReference type="Pfam" id="PF06985">
    <property type="entry name" value="HET"/>
    <property type="match status" value="1"/>
</dbReference>
<protein>
    <submittedName>
        <fullName evidence="2">Heterokaryon incompatibility protein-domain-containing protein</fullName>
    </submittedName>
</protein>
<evidence type="ECO:0000313" key="3">
    <source>
        <dbReference type="Proteomes" id="UP000799770"/>
    </source>
</evidence>
<reference evidence="2" key="1">
    <citation type="journal article" date="2020" name="Stud. Mycol.">
        <title>101 Dothideomycetes genomes: a test case for predicting lifestyles and emergence of pathogens.</title>
        <authorList>
            <person name="Haridas S."/>
            <person name="Albert R."/>
            <person name="Binder M."/>
            <person name="Bloem J."/>
            <person name="Labutti K."/>
            <person name="Salamov A."/>
            <person name="Andreopoulos B."/>
            <person name="Baker S."/>
            <person name="Barry K."/>
            <person name="Bills G."/>
            <person name="Bluhm B."/>
            <person name="Cannon C."/>
            <person name="Castanera R."/>
            <person name="Culley D."/>
            <person name="Daum C."/>
            <person name="Ezra D."/>
            <person name="Gonzalez J."/>
            <person name="Henrissat B."/>
            <person name="Kuo A."/>
            <person name="Liang C."/>
            <person name="Lipzen A."/>
            <person name="Lutzoni F."/>
            <person name="Magnuson J."/>
            <person name="Mondo S."/>
            <person name="Nolan M."/>
            <person name="Ohm R."/>
            <person name="Pangilinan J."/>
            <person name="Park H.-J."/>
            <person name="Ramirez L."/>
            <person name="Alfaro M."/>
            <person name="Sun H."/>
            <person name="Tritt A."/>
            <person name="Yoshinaga Y."/>
            <person name="Zwiers L.-H."/>
            <person name="Turgeon B."/>
            <person name="Goodwin S."/>
            <person name="Spatafora J."/>
            <person name="Crous P."/>
            <person name="Grigoriev I."/>
        </authorList>
    </citation>
    <scope>NUCLEOTIDE SEQUENCE</scope>
    <source>
        <strain evidence="2">CBS 627.86</strain>
    </source>
</reference>